<evidence type="ECO:0000256" key="1">
    <source>
        <dbReference type="SAM" id="MobiDB-lite"/>
    </source>
</evidence>
<proteinExistence type="predicted"/>
<accession>K1QLJ1</accession>
<gene>
    <name evidence="2" type="ORF">CGI_10002120</name>
</gene>
<name>K1QLJ1_MAGGI</name>
<dbReference type="HOGENOM" id="CLU_2335642_0_0_1"/>
<dbReference type="EMBL" id="JH818562">
    <property type="protein sequence ID" value="EKC22521.1"/>
    <property type="molecule type" value="Genomic_DNA"/>
</dbReference>
<dbReference type="InParanoid" id="K1QLJ1"/>
<protein>
    <submittedName>
        <fullName evidence="2">Uncharacterized protein</fullName>
    </submittedName>
</protein>
<organism evidence="2">
    <name type="scientific">Magallana gigas</name>
    <name type="common">Pacific oyster</name>
    <name type="synonym">Crassostrea gigas</name>
    <dbReference type="NCBI Taxonomy" id="29159"/>
    <lineage>
        <taxon>Eukaryota</taxon>
        <taxon>Metazoa</taxon>
        <taxon>Spiralia</taxon>
        <taxon>Lophotrochozoa</taxon>
        <taxon>Mollusca</taxon>
        <taxon>Bivalvia</taxon>
        <taxon>Autobranchia</taxon>
        <taxon>Pteriomorphia</taxon>
        <taxon>Ostreida</taxon>
        <taxon>Ostreoidea</taxon>
        <taxon>Ostreidae</taxon>
        <taxon>Magallana</taxon>
    </lineage>
</organism>
<reference evidence="2" key="1">
    <citation type="journal article" date="2012" name="Nature">
        <title>The oyster genome reveals stress adaptation and complexity of shell formation.</title>
        <authorList>
            <person name="Zhang G."/>
            <person name="Fang X."/>
            <person name="Guo X."/>
            <person name="Li L."/>
            <person name="Luo R."/>
            <person name="Xu F."/>
            <person name="Yang P."/>
            <person name="Zhang L."/>
            <person name="Wang X."/>
            <person name="Qi H."/>
            <person name="Xiong Z."/>
            <person name="Que H."/>
            <person name="Xie Y."/>
            <person name="Holland P.W."/>
            <person name="Paps J."/>
            <person name="Zhu Y."/>
            <person name="Wu F."/>
            <person name="Chen Y."/>
            <person name="Wang J."/>
            <person name="Peng C."/>
            <person name="Meng J."/>
            <person name="Yang L."/>
            <person name="Liu J."/>
            <person name="Wen B."/>
            <person name="Zhang N."/>
            <person name="Huang Z."/>
            <person name="Zhu Q."/>
            <person name="Feng Y."/>
            <person name="Mount A."/>
            <person name="Hedgecock D."/>
            <person name="Xu Z."/>
            <person name="Liu Y."/>
            <person name="Domazet-Loso T."/>
            <person name="Du Y."/>
            <person name="Sun X."/>
            <person name="Zhang S."/>
            <person name="Liu B."/>
            <person name="Cheng P."/>
            <person name="Jiang X."/>
            <person name="Li J."/>
            <person name="Fan D."/>
            <person name="Wang W."/>
            <person name="Fu W."/>
            <person name="Wang T."/>
            <person name="Wang B."/>
            <person name="Zhang J."/>
            <person name="Peng Z."/>
            <person name="Li Y."/>
            <person name="Li N."/>
            <person name="Wang J."/>
            <person name="Chen M."/>
            <person name="He Y."/>
            <person name="Tan F."/>
            <person name="Song X."/>
            <person name="Zheng Q."/>
            <person name="Huang R."/>
            <person name="Yang H."/>
            <person name="Du X."/>
            <person name="Chen L."/>
            <person name="Yang M."/>
            <person name="Gaffney P.M."/>
            <person name="Wang S."/>
            <person name="Luo L."/>
            <person name="She Z."/>
            <person name="Ming Y."/>
            <person name="Huang W."/>
            <person name="Zhang S."/>
            <person name="Huang B."/>
            <person name="Zhang Y."/>
            <person name="Qu T."/>
            <person name="Ni P."/>
            <person name="Miao G."/>
            <person name="Wang J."/>
            <person name="Wang Q."/>
            <person name="Steinberg C.E."/>
            <person name="Wang H."/>
            <person name="Li N."/>
            <person name="Qian L."/>
            <person name="Zhang G."/>
            <person name="Li Y."/>
            <person name="Yang H."/>
            <person name="Liu X."/>
            <person name="Wang J."/>
            <person name="Yin Y."/>
            <person name="Wang J."/>
        </authorList>
    </citation>
    <scope>NUCLEOTIDE SEQUENCE [LARGE SCALE GENOMIC DNA]</scope>
    <source>
        <strain evidence="2">05x7-T-G4-1.051#20</strain>
    </source>
</reference>
<sequence>MKGYQRGGGLRNNTSPYMVSIDKYAKQSLEGEVKPKIQMTSPSEQVVEQAKSEIIRETTKKRKHQKKHSSEKSTRKGGERPEKKKKIVKLNSDVFGVY</sequence>
<dbReference type="AlphaFoldDB" id="K1QLJ1"/>
<feature type="compositionally biased region" description="Basic and acidic residues" evidence="1">
    <location>
        <begin position="68"/>
        <end position="82"/>
    </location>
</feature>
<feature type="region of interest" description="Disordered" evidence="1">
    <location>
        <begin position="35"/>
        <end position="98"/>
    </location>
</feature>
<evidence type="ECO:0000313" key="2">
    <source>
        <dbReference type="EMBL" id="EKC22521.1"/>
    </source>
</evidence>